<dbReference type="InterPro" id="IPR045108">
    <property type="entry name" value="TXNDC17-like"/>
</dbReference>
<dbReference type="InParanoid" id="A0A2P5HY13"/>
<dbReference type="PANTHER" id="PTHR12452:SF0">
    <property type="entry name" value="THIOREDOXIN DOMAIN-CONTAINING PROTEIN 17"/>
    <property type="match status" value="1"/>
</dbReference>
<reference evidence="3" key="1">
    <citation type="submission" date="2017-09" db="EMBL/GenBank/DDBJ databases">
        <title>Polyketide synthases of a Diaporthe helianthi virulent isolate.</title>
        <authorList>
            <person name="Baroncelli R."/>
        </authorList>
    </citation>
    <scope>NUCLEOTIDE SEQUENCE [LARGE SCALE GENOMIC DNA]</scope>
    <source>
        <strain evidence="3">7/96</strain>
    </source>
</reference>
<name>A0A2P5HY13_DIAHE</name>
<protein>
    <recommendedName>
        <fullName evidence="2">Thioredoxin domain-containing protein</fullName>
    </recommendedName>
</protein>
<dbReference type="InterPro" id="IPR036249">
    <property type="entry name" value="Thioredoxin-like_sf"/>
</dbReference>
<dbReference type="STRING" id="158607.A0A2P5HY13"/>
<dbReference type="AlphaFoldDB" id="A0A2P5HY13"/>
<evidence type="ECO:0000259" key="2">
    <source>
        <dbReference type="Pfam" id="PF06110"/>
    </source>
</evidence>
<dbReference type="Proteomes" id="UP000094444">
    <property type="component" value="Unassembled WGS sequence"/>
</dbReference>
<dbReference type="SUPFAM" id="SSF52833">
    <property type="entry name" value="Thioredoxin-like"/>
    <property type="match status" value="1"/>
</dbReference>
<evidence type="ECO:0000313" key="4">
    <source>
        <dbReference type="Proteomes" id="UP000094444"/>
    </source>
</evidence>
<evidence type="ECO:0000313" key="3">
    <source>
        <dbReference type="EMBL" id="POS75146.1"/>
    </source>
</evidence>
<gene>
    <name evidence="3" type="ORF">DHEL01_v206461</name>
</gene>
<accession>A0A2P5HY13</accession>
<comment type="caution">
    <text evidence="3">The sequence shown here is derived from an EMBL/GenBank/DDBJ whole genome shotgun (WGS) entry which is preliminary data.</text>
</comment>
<feature type="domain" description="Thioredoxin" evidence="2">
    <location>
        <begin position="14"/>
        <end position="112"/>
    </location>
</feature>
<evidence type="ECO:0000256" key="1">
    <source>
        <dbReference type="ARBA" id="ARBA00008987"/>
    </source>
</evidence>
<comment type="similarity">
    <text evidence="1">Belongs to the thioredoxin family.</text>
</comment>
<dbReference type="OrthoDB" id="78947at2759"/>
<dbReference type="GO" id="GO:0047134">
    <property type="term" value="F:protein-disulfide reductase [NAD(P)H] activity"/>
    <property type="evidence" value="ECO:0007669"/>
    <property type="project" value="InterPro"/>
</dbReference>
<proteinExistence type="inferred from homology"/>
<dbReference type="InterPro" id="IPR010357">
    <property type="entry name" value="TXNDC17_dom"/>
</dbReference>
<dbReference type="EMBL" id="MAVT02000524">
    <property type="protein sequence ID" value="POS75146.1"/>
    <property type="molecule type" value="Genomic_DNA"/>
</dbReference>
<dbReference type="PANTHER" id="PTHR12452">
    <property type="entry name" value="42-9-9 PROTEIN-RELATED"/>
    <property type="match status" value="1"/>
</dbReference>
<dbReference type="Gene3D" id="3.40.30.10">
    <property type="entry name" value="Glutaredoxin"/>
    <property type="match status" value="1"/>
</dbReference>
<organism evidence="3 4">
    <name type="scientific">Diaporthe helianthi</name>
    <dbReference type="NCBI Taxonomy" id="158607"/>
    <lineage>
        <taxon>Eukaryota</taxon>
        <taxon>Fungi</taxon>
        <taxon>Dikarya</taxon>
        <taxon>Ascomycota</taxon>
        <taxon>Pezizomycotina</taxon>
        <taxon>Sordariomycetes</taxon>
        <taxon>Sordariomycetidae</taxon>
        <taxon>Diaporthales</taxon>
        <taxon>Diaporthaceae</taxon>
        <taxon>Diaporthe</taxon>
    </lineage>
</organism>
<dbReference type="GO" id="GO:0005829">
    <property type="term" value="C:cytosol"/>
    <property type="evidence" value="ECO:0007669"/>
    <property type="project" value="TreeGrafter"/>
</dbReference>
<keyword evidence="4" id="KW-1185">Reference proteome</keyword>
<sequence>MASNAPRAVADAVAALAAKNQAAHFLIVYASIVNGRSWCGDCVRAEPLIQEKFPAGEQSRLTVQYAGDKETWRSPENEWRKFGVPALPTLYKVTPDGSWSQLVEGEVYDKKKLDTFVGRL</sequence>
<dbReference type="Pfam" id="PF06110">
    <property type="entry name" value="TXD17-like_Trx"/>
    <property type="match status" value="1"/>
</dbReference>